<feature type="compositionally biased region" description="Basic and acidic residues" evidence="1">
    <location>
        <begin position="129"/>
        <end position="141"/>
    </location>
</feature>
<evidence type="ECO:0000313" key="3">
    <source>
        <dbReference type="Proteomes" id="UP001232148"/>
    </source>
</evidence>
<comment type="caution">
    <text evidence="2">The sequence shown here is derived from an EMBL/GenBank/DDBJ whole genome shotgun (WGS) entry which is preliminary data.</text>
</comment>
<keyword evidence="3" id="KW-1185">Reference proteome</keyword>
<reference evidence="2" key="1">
    <citation type="submission" date="2021-06" db="EMBL/GenBank/DDBJ databases">
        <title>Comparative genomics, transcriptomics and evolutionary studies reveal genomic signatures of adaptation to plant cell wall in hemibiotrophic fungi.</title>
        <authorList>
            <consortium name="DOE Joint Genome Institute"/>
            <person name="Baroncelli R."/>
            <person name="Diaz J.F."/>
            <person name="Benocci T."/>
            <person name="Peng M."/>
            <person name="Battaglia E."/>
            <person name="Haridas S."/>
            <person name="Andreopoulos W."/>
            <person name="Labutti K."/>
            <person name="Pangilinan J."/>
            <person name="Floch G.L."/>
            <person name="Makela M.R."/>
            <person name="Henrissat B."/>
            <person name="Grigoriev I.V."/>
            <person name="Crouch J.A."/>
            <person name="De Vries R.P."/>
            <person name="Sukno S.A."/>
            <person name="Thon M.R."/>
        </authorList>
    </citation>
    <scope>NUCLEOTIDE SEQUENCE</scope>
    <source>
        <strain evidence="2">MAFF235873</strain>
    </source>
</reference>
<proteinExistence type="predicted"/>
<feature type="region of interest" description="Disordered" evidence="1">
    <location>
        <begin position="284"/>
        <end position="311"/>
    </location>
</feature>
<organism evidence="2 3">
    <name type="scientific">Colletotrichum zoysiae</name>
    <dbReference type="NCBI Taxonomy" id="1216348"/>
    <lineage>
        <taxon>Eukaryota</taxon>
        <taxon>Fungi</taxon>
        <taxon>Dikarya</taxon>
        <taxon>Ascomycota</taxon>
        <taxon>Pezizomycotina</taxon>
        <taxon>Sordariomycetes</taxon>
        <taxon>Hypocreomycetidae</taxon>
        <taxon>Glomerellales</taxon>
        <taxon>Glomerellaceae</taxon>
        <taxon>Colletotrichum</taxon>
        <taxon>Colletotrichum graminicola species complex</taxon>
    </lineage>
</organism>
<dbReference type="EMBL" id="MU842867">
    <property type="protein sequence ID" value="KAK2029203.1"/>
    <property type="molecule type" value="Genomic_DNA"/>
</dbReference>
<evidence type="ECO:0000256" key="1">
    <source>
        <dbReference type="SAM" id="MobiDB-lite"/>
    </source>
</evidence>
<dbReference type="AlphaFoldDB" id="A0AAD9M5H7"/>
<dbReference type="Proteomes" id="UP001232148">
    <property type="component" value="Unassembled WGS sequence"/>
</dbReference>
<sequence>MAPKPSRLPHSKSTWEATYRRHDRNYRSKKGTWVQVMVRPDIVYGRTDPDVGAMDFGDGLKSPLYDRPYAVIDFKRQGYLSKLVHDLQTAKHDPPTKTTYTDDTMEYLRQLASYAFSLRTQYAIIMDGDHTGQKEKEKKTQSQEPELASRLAKDTYSAERDALLTPNLSETSAPLRVGECTLNFGASRRRTSVAQGDMHLLAISAGEGDETARHALVEERGVPREQAGDVHNPASPFETNKEIEDLANSRRLLGGNIPHDNDLVRIVSEFRFAPAGDTWDKCPISEDENNVVPPDKMQTESRASCRRHHHA</sequence>
<gene>
    <name evidence="2" type="ORF">LX32DRAFT_682658</name>
</gene>
<accession>A0AAD9M5H7</accession>
<protein>
    <submittedName>
        <fullName evidence="2">Uncharacterized protein</fullName>
    </submittedName>
</protein>
<feature type="region of interest" description="Disordered" evidence="1">
    <location>
        <begin position="129"/>
        <end position="151"/>
    </location>
</feature>
<evidence type="ECO:0000313" key="2">
    <source>
        <dbReference type="EMBL" id="KAK2029203.1"/>
    </source>
</evidence>
<name>A0AAD9M5H7_9PEZI</name>